<keyword evidence="5 7" id="KW-0687">Ribonucleoprotein</keyword>
<dbReference type="GO" id="GO:0003735">
    <property type="term" value="F:structural constituent of ribosome"/>
    <property type="evidence" value="ECO:0007669"/>
    <property type="project" value="InterPro"/>
</dbReference>
<evidence type="ECO:0000256" key="1">
    <source>
        <dbReference type="ARBA" id="ARBA00007116"/>
    </source>
</evidence>
<name>A0A1G1X343_9BACT</name>
<dbReference type="GO" id="GO:0005840">
    <property type="term" value="C:ribosome"/>
    <property type="evidence" value="ECO:0007669"/>
    <property type="project" value="UniProtKB-KW"/>
</dbReference>
<dbReference type="Pfam" id="PF00861">
    <property type="entry name" value="Ribosomal_L18p"/>
    <property type="match status" value="1"/>
</dbReference>
<dbReference type="EMBL" id="MHHR01000014">
    <property type="protein sequence ID" value="OGY34374.1"/>
    <property type="molecule type" value="Genomic_DNA"/>
</dbReference>
<sequence length="102" mass="11044">MNSANRKIRHRKIRSTMIGSAARPRVCVFRSNRALEVQIIDDSKGVTLASARGTDSDTVGTQLAGLAKEKGISRVVFDRGGYAYHGRVQALADALRNGGLIF</sequence>
<dbReference type="GO" id="GO:0005737">
    <property type="term" value="C:cytoplasm"/>
    <property type="evidence" value="ECO:0007669"/>
    <property type="project" value="UniProtKB-ARBA"/>
</dbReference>
<dbReference type="Proteomes" id="UP000177528">
    <property type="component" value="Unassembled WGS sequence"/>
</dbReference>
<keyword evidence="3 7" id="KW-0694">RNA-binding</keyword>
<dbReference type="NCBIfam" id="TIGR00060">
    <property type="entry name" value="L18_bact"/>
    <property type="match status" value="1"/>
</dbReference>
<dbReference type="SUPFAM" id="SSF53137">
    <property type="entry name" value="Translational machinery components"/>
    <property type="match status" value="1"/>
</dbReference>
<evidence type="ECO:0000256" key="4">
    <source>
        <dbReference type="ARBA" id="ARBA00022980"/>
    </source>
</evidence>
<dbReference type="InterPro" id="IPR004389">
    <property type="entry name" value="Ribosomal_uL18_bac-type"/>
</dbReference>
<reference evidence="8 9" key="1">
    <citation type="journal article" date="2016" name="Nat. Commun.">
        <title>Thousands of microbial genomes shed light on interconnected biogeochemical processes in an aquifer system.</title>
        <authorList>
            <person name="Anantharaman K."/>
            <person name="Brown C.T."/>
            <person name="Hug L.A."/>
            <person name="Sharon I."/>
            <person name="Castelle C.J."/>
            <person name="Probst A.J."/>
            <person name="Thomas B.C."/>
            <person name="Singh A."/>
            <person name="Wilkins M.J."/>
            <person name="Karaoz U."/>
            <person name="Brodie E.L."/>
            <person name="Williams K.H."/>
            <person name="Hubbard S.S."/>
            <person name="Banfield J.F."/>
        </authorList>
    </citation>
    <scope>NUCLEOTIDE SEQUENCE [LARGE SCALE GENOMIC DNA]</scope>
</reference>
<accession>A0A1G1X343</accession>
<dbReference type="GO" id="GO:0008097">
    <property type="term" value="F:5S rRNA binding"/>
    <property type="evidence" value="ECO:0007669"/>
    <property type="project" value="TreeGrafter"/>
</dbReference>
<dbReference type="PANTHER" id="PTHR12899:SF3">
    <property type="entry name" value="LARGE RIBOSOMAL SUBUNIT PROTEIN UL18M"/>
    <property type="match status" value="1"/>
</dbReference>
<dbReference type="Gene3D" id="3.30.420.100">
    <property type="match status" value="1"/>
</dbReference>
<dbReference type="GO" id="GO:0006412">
    <property type="term" value="P:translation"/>
    <property type="evidence" value="ECO:0007669"/>
    <property type="project" value="UniProtKB-UniRule"/>
</dbReference>
<comment type="caution">
    <text evidence="8">The sequence shown here is derived from an EMBL/GenBank/DDBJ whole genome shotgun (WGS) entry which is preliminary data.</text>
</comment>
<dbReference type="InterPro" id="IPR005484">
    <property type="entry name" value="Ribosomal_uL18_bac/plant/anim"/>
</dbReference>
<keyword evidence="2 7" id="KW-0699">rRNA-binding</keyword>
<evidence type="ECO:0000256" key="7">
    <source>
        <dbReference type="HAMAP-Rule" id="MF_01337"/>
    </source>
</evidence>
<evidence type="ECO:0000313" key="9">
    <source>
        <dbReference type="Proteomes" id="UP000177528"/>
    </source>
</evidence>
<evidence type="ECO:0000256" key="3">
    <source>
        <dbReference type="ARBA" id="ARBA00022884"/>
    </source>
</evidence>
<protein>
    <recommendedName>
        <fullName evidence="6 7">Large ribosomal subunit protein uL18</fullName>
    </recommendedName>
</protein>
<dbReference type="HAMAP" id="MF_01337_B">
    <property type="entry name" value="Ribosomal_uL18_B"/>
    <property type="match status" value="1"/>
</dbReference>
<keyword evidence="4 7" id="KW-0689">Ribosomal protein</keyword>
<dbReference type="InterPro" id="IPR057268">
    <property type="entry name" value="Ribosomal_L18"/>
</dbReference>
<comment type="function">
    <text evidence="7">This is one of the proteins that bind and probably mediate the attachment of the 5S RNA into the large ribosomal subunit, where it forms part of the central protuberance.</text>
</comment>
<evidence type="ECO:0000313" key="8">
    <source>
        <dbReference type="EMBL" id="OGY34374.1"/>
    </source>
</evidence>
<dbReference type="PANTHER" id="PTHR12899">
    <property type="entry name" value="39S RIBOSOMAL PROTEIN L18, MITOCHONDRIAL"/>
    <property type="match status" value="1"/>
</dbReference>
<evidence type="ECO:0000256" key="5">
    <source>
        <dbReference type="ARBA" id="ARBA00023274"/>
    </source>
</evidence>
<comment type="subunit">
    <text evidence="7">Part of the 50S ribosomal subunit; part of the 5S rRNA/L5/L18/L25 subcomplex. Contacts the 5S and 23S rRNAs.</text>
</comment>
<evidence type="ECO:0000256" key="2">
    <source>
        <dbReference type="ARBA" id="ARBA00022730"/>
    </source>
</evidence>
<organism evidence="8 9">
    <name type="scientific">Candidatus Andersenbacteria bacterium RIFCSPHIGHO2_12_FULL_45_11</name>
    <dbReference type="NCBI Taxonomy" id="1797281"/>
    <lineage>
        <taxon>Bacteria</taxon>
        <taxon>Candidatus Anderseniibacteriota</taxon>
    </lineage>
</organism>
<gene>
    <name evidence="7" type="primary">rplR</name>
    <name evidence="8" type="ORF">A3D99_02575</name>
</gene>
<proteinExistence type="inferred from homology"/>
<dbReference type="AlphaFoldDB" id="A0A1G1X343"/>
<comment type="similarity">
    <text evidence="1 7">Belongs to the universal ribosomal protein uL18 family.</text>
</comment>
<dbReference type="CDD" id="cd00432">
    <property type="entry name" value="Ribosomal_L18_L5e"/>
    <property type="match status" value="1"/>
</dbReference>
<evidence type="ECO:0000256" key="6">
    <source>
        <dbReference type="ARBA" id="ARBA00035197"/>
    </source>
</evidence>
<dbReference type="GO" id="GO:1990904">
    <property type="term" value="C:ribonucleoprotein complex"/>
    <property type="evidence" value="ECO:0007669"/>
    <property type="project" value="UniProtKB-KW"/>
</dbReference>